<evidence type="ECO:0000313" key="1">
    <source>
        <dbReference type="EMBL" id="KAI3722276.1"/>
    </source>
</evidence>
<reference evidence="1 2" key="2">
    <citation type="journal article" date="2022" name="Mol. Ecol. Resour.">
        <title>The genomes of chicory, endive, great burdock and yacon provide insights into Asteraceae paleo-polyploidization history and plant inulin production.</title>
        <authorList>
            <person name="Fan W."/>
            <person name="Wang S."/>
            <person name="Wang H."/>
            <person name="Wang A."/>
            <person name="Jiang F."/>
            <person name="Liu H."/>
            <person name="Zhao H."/>
            <person name="Xu D."/>
            <person name="Zhang Y."/>
        </authorList>
    </citation>
    <scope>NUCLEOTIDE SEQUENCE [LARGE SCALE GENOMIC DNA]</scope>
    <source>
        <strain evidence="2">cv. Punajuju</strain>
        <tissue evidence="1">Leaves</tissue>
    </source>
</reference>
<reference evidence="2" key="1">
    <citation type="journal article" date="2022" name="Mol. Ecol. Resour.">
        <title>The genomes of chicory, endive, great burdock and yacon provide insights into Asteraceae palaeo-polyploidization history and plant inulin production.</title>
        <authorList>
            <person name="Fan W."/>
            <person name="Wang S."/>
            <person name="Wang H."/>
            <person name="Wang A."/>
            <person name="Jiang F."/>
            <person name="Liu H."/>
            <person name="Zhao H."/>
            <person name="Xu D."/>
            <person name="Zhang Y."/>
        </authorList>
    </citation>
    <scope>NUCLEOTIDE SEQUENCE [LARGE SCALE GENOMIC DNA]</scope>
    <source>
        <strain evidence="2">cv. Punajuju</strain>
    </source>
</reference>
<sequence length="72" mass="8264">MFGLLQLTPSPPNRRLIVATLIGNRQYPLNNDQRRRCKIVEISMRSWSFPLHFVISDSARRTTKGHGSASRI</sequence>
<protein>
    <submittedName>
        <fullName evidence="1">Uncharacterized protein</fullName>
    </submittedName>
</protein>
<gene>
    <name evidence="1" type="ORF">L2E82_33308</name>
</gene>
<evidence type="ECO:0000313" key="2">
    <source>
        <dbReference type="Proteomes" id="UP001055811"/>
    </source>
</evidence>
<comment type="caution">
    <text evidence="1">The sequence shown here is derived from an EMBL/GenBank/DDBJ whole genome shotgun (WGS) entry which is preliminary data.</text>
</comment>
<proteinExistence type="predicted"/>
<keyword evidence="2" id="KW-1185">Reference proteome</keyword>
<dbReference type="EMBL" id="CM042014">
    <property type="protein sequence ID" value="KAI3722276.1"/>
    <property type="molecule type" value="Genomic_DNA"/>
</dbReference>
<dbReference type="Proteomes" id="UP001055811">
    <property type="component" value="Linkage Group LG06"/>
</dbReference>
<accession>A0ACB9BJT0</accession>
<name>A0ACB9BJT0_CICIN</name>
<organism evidence="1 2">
    <name type="scientific">Cichorium intybus</name>
    <name type="common">Chicory</name>
    <dbReference type="NCBI Taxonomy" id="13427"/>
    <lineage>
        <taxon>Eukaryota</taxon>
        <taxon>Viridiplantae</taxon>
        <taxon>Streptophyta</taxon>
        <taxon>Embryophyta</taxon>
        <taxon>Tracheophyta</taxon>
        <taxon>Spermatophyta</taxon>
        <taxon>Magnoliopsida</taxon>
        <taxon>eudicotyledons</taxon>
        <taxon>Gunneridae</taxon>
        <taxon>Pentapetalae</taxon>
        <taxon>asterids</taxon>
        <taxon>campanulids</taxon>
        <taxon>Asterales</taxon>
        <taxon>Asteraceae</taxon>
        <taxon>Cichorioideae</taxon>
        <taxon>Cichorieae</taxon>
        <taxon>Cichoriinae</taxon>
        <taxon>Cichorium</taxon>
    </lineage>
</organism>